<evidence type="ECO:0000313" key="3">
    <source>
        <dbReference type="Proteomes" id="UP001179614"/>
    </source>
</evidence>
<evidence type="ECO:0000256" key="1">
    <source>
        <dbReference type="SAM" id="MobiDB-lite"/>
    </source>
</evidence>
<feature type="compositionally biased region" description="Basic and acidic residues" evidence="1">
    <location>
        <begin position="1"/>
        <end position="23"/>
    </location>
</feature>
<gene>
    <name evidence="2" type="ORF">I3J27_37955</name>
</gene>
<reference evidence="2" key="1">
    <citation type="submission" date="2021-12" db="EMBL/GenBank/DDBJ databases">
        <title>Bradyrhizobium xenonodulans sp. nov.</title>
        <authorList>
            <person name="Claassens R."/>
            <person name="Venter S.N."/>
            <person name="Beukes C.W."/>
            <person name="Stepkowski T."/>
            <person name="Steenkamp E.T."/>
        </authorList>
    </citation>
    <scope>NUCLEOTIDE SEQUENCE</scope>
    <source>
        <strain evidence="2">14AB</strain>
    </source>
</reference>
<feature type="compositionally biased region" description="Acidic residues" evidence="1">
    <location>
        <begin position="30"/>
        <end position="39"/>
    </location>
</feature>
<dbReference type="Proteomes" id="UP001179614">
    <property type="component" value="Chromosome"/>
</dbReference>
<protein>
    <submittedName>
        <fullName evidence="2">Uncharacterized protein</fullName>
    </submittedName>
</protein>
<feature type="compositionally biased region" description="Basic and acidic residues" evidence="1">
    <location>
        <begin position="42"/>
        <end position="55"/>
    </location>
</feature>
<organism evidence="2 3">
    <name type="scientific">Bradyrhizobium xenonodulans</name>
    <dbReference type="NCBI Taxonomy" id="2736875"/>
    <lineage>
        <taxon>Bacteria</taxon>
        <taxon>Pseudomonadati</taxon>
        <taxon>Pseudomonadota</taxon>
        <taxon>Alphaproteobacteria</taxon>
        <taxon>Hyphomicrobiales</taxon>
        <taxon>Nitrobacteraceae</taxon>
        <taxon>Bradyrhizobium</taxon>
    </lineage>
</organism>
<keyword evidence="3" id="KW-1185">Reference proteome</keyword>
<dbReference type="EMBL" id="CP089391">
    <property type="protein sequence ID" value="WBL78655.1"/>
    <property type="molecule type" value="Genomic_DNA"/>
</dbReference>
<accession>A0ABY7MP04</accession>
<sequence>MAKIGKPSEPHNVADNKKVEGGAKKPPPPLDDDEYEDGDIATPKRDRYGADDEPL</sequence>
<proteinExistence type="predicted"/>
<evidence type="ECO:0000313" key="2">
    <source>
        <dbReference type="EMBL" id="WBL78655.1"/>
    </source>
</evidence>
<name>A0ABY7MP04_9BRAD</name>
<feature type="region of interest" description="Disordered" evidence="1">
    <location>
        <begin position="1"/>
        <end position="55"/>
    </location>
</feature>
<dbReference type="RefSeq" id="WP_270163923.1">
    <property type="nucleotide sequence ID" value="NZ_CP089391.1"/>
</dbReference>